<dbReference type="InterPro" id="IPR029767">
    <property type="entry name" value="WecB-like"/>
</dbReference>
<protein>
    <recommendedName>
        <fullName evidence="4">UDP-N-acetylglucosamine 2-epimerase (non-hydrolyzing)</fullName>
        <ecNumber evidence="4">5.1.3.14</ecNumber>
    </recommendedName>
</protein>
<evidence type="ECO:0000256" key="2">
    <source>
        <dbReference type="ARBA" id="ARBA00036080"/>
    </source>
</evidence>
<dbReference type="AlphaFoldDB" id="A0A4R5W2U7"/>
<dbReference type="EMBL" id="SMYL01000002">
    <property type="protein sequence ID" value="TDK67054.1"/>
    <property type="molecule type" value="Genomic_DNA"/>
</dbReference>
<evidence type="ECO:0000256" key="1">
    <source>
        <dbReference type="ARBA" id="ARBA00023235"/>
    </source>
</evidence>
<dbReference type="Gene3D" id="3.40.50.2000">
    <property type="entry name" value="Glycogen Phosphorylase B"/>
    <property type="match status" value="2"/>
</dbReference>
<dbReference type="EC" id="5.1.3.14" evidence="4"/>
<evidence type="ECO:0000256" key="5">
    <source>
        <dbReference type="RuleBase" id="RU003513"/>
    </source>
</evidence>
<feature type="domain" description="UDP-N-acetylglucosamine 2-epimerase" evidence="6">
    <location>
        <begin position="25"/>
        <end position="379"/>
    </location>
</feature>
<dbReference type="Pfam" id="PF02350">
    <property type="entry name" value="Epimerase_2"/>
    <property type="match status" value="1"/>
</dbReference>
<sequence>MKNQVYLACIGTRPEIIKMAPIYHELKARGDQILLVHTGQHEAIAEALYDFFDMPPDINVVLKRKSTSLAHLTSALLDAVDDAMQELKPDVILVQGDTTSAMVGSLIAYYYGKPVAHVEAGLRTHEHEPFPEEKNRELIGRLAHWHFSPTKQASNNLLQEGIDASRIFDVGNTVIDAALWTRQRIMQNNGERSAAMPANLQQFELDFPDERLILVTAHRRENWGQPIRNIAKAIGLVLSQHEDVVAVWPVHPNPAVRTDIEAELKKLPLDVRQRICLTESLGYQTLIALLMRCDFTLTDSGGIQEEASAFGKPVLIARTSTERQELVDNGGALLVGTDVANIVAHIDLLLENQAHYDSMKLDKSPFGDGNSAQRIVDILSNKTLLQEQAYV</sequence>
<dbReference type="OrthoDB" id="9803238at2"/>
<evidence type="ECO:0000259" key="6">
    <source>
        <dbReference type="Pfam" id="PF02350"/>
    </source>
</evidence>
<keyword evidence="8" id="KW-1185">Reference proteome</keyword>
<comment type="catalytic activity">
    <reaction evidence="2">
        <text>UDP-N-acetyl-alpha-D-glucosamine = UDP-N-acetyl-alpha-D-mannosamine</text>
        <dbReference type="Rhea" id="RHEA:17213"/>
        <dbReference type="ChEBI" id="CHEBI:57705"/>
        <dbReference type="ChEBI" id="CHEBI:68623"/>
        <dbReference type="EC" id="5.1.3.14"/>
    </reaction>
</comment>
<dbReference type="InterPro" id="IPR003331">
    <property type="entry name" value="UDP_GlcNAc_Epimerase_2_dom"/>
</dbReference>
<evidence type="ECO:0000313" key="8">
    <source>
        <dbReference type="Proteomes" id="UP000294829"/>
    </source>
</evidence>
<dbReference type="PANTHER" id="PTHR43174">
    <property type="entry name" value="UDP-N-ACETYLGLUCOSAMINE 2-EPIMERASE"/>
    <property type="match status" value="1"/>
</dbReference>
<comment type="caution">
    <text evidence="7">The sequence shown here is derived from an EMBL/GenBank/DDBJ whole genome shotgun (WGS) entry which is preliminary data.</text>
</comment>
<name>A0A4R5W2U7_9BURK</name>
<dbReference type="GO" id="GO:0008761">
    <property type="term" value="F:UDP-N-acetylglucosamine 2-epimerase activity"/>
    <property type="evidence" value="ECO:0007669"/>
    <property type="project" value="UniProtKB-EC"/>
</dbReference>
<dbReference type="NCBIfam" id="TIGR00236">
    <property type="entry name" value="wecB"/>
    <property type="match status" value="1"/>
</dbReference>
<evidence type="ECO:0000256" key="4">
    <source>
        <dbReference type="ARBA" id="ARBA00038858"/>
    </source>
</evidence>
<keyword evidence="1 5" id="KW-0413">Isomerase</keyword>
<reference evidence="7 8" key="1">
    <citation type="submission" date="2019-03" db="EMBL/GenBank/DDBJ databases">
        <title>Sapientia aquatica gen. nov., sp. nov., isolated from a crater lake.</title>
        <authorList>
            <person name="Felfoldi T."/>
            <person name="Szabo A."/>
            <person name="Toth E."/>
            <person name="Schumann P."/>
            <person name="Keki Z."/>
            <person name="Marialigeti K."/>
            <person name="Mathe I."/>
        </authorList>
    </citation>
    <scope>NUCLEOTIDE SEQUENCE [LARGE SCALE GENOMIC DNA]</scope>
    <source>
        <strain evidence="7 8">SA-152</strain>
    </source>
</reference>
<organism evidence="7 8">
    <name type="scientific">Sapientia aquatica</name>
    <dbReference type="NCBI Taxonomy" id="1549640"/>
    <lineage>
        <taxon>Bacteria</taxon>
        <taxon>Pseudomonadati</taxon>
        <taxon>Pseudomonadota</taxon>
        <taxon>Betaproteobacteria</taxon>
        <taxon>Burkholderiales</taxon>
        <taxon>Oxalobacteraceae</taxon>
        <taxon>Sapientia</taxon>
    </lineage>
</organism>
<dbReference type="RefSeq" id="WP_133325918.1">
    <property type="nucleotide sequence ID" value="NZ_SMYL01000002.1"/>
</dbReference>
<dbReference type="PANTHER" id="PTHR43174:SF2">
    <property type="entry name" value="UDP-N-ACETYLGLUCOSAMINE 2-EPIMERASE"/>
    <property type="match status" value="1"/>
</dbReference>
<evidence type="ECO:0000256" key="3">
    <source>
        <dbReference type="ARBA" id="ARBA00038209"/>
    </source>
</evidence>
<accession>A0A4R5W2U7</accession>
<dbReference type="CDD" id="cd03786">
    <property type="entry name" value="GTB_UDP-GlcNAc_2-Epimerase"/>
    <property type="match status" value="1"/>
</dbReference>
<gene>
    <name evidence="7" type="ORF">E2I14_04600</name>
</gene>
<dbReference type="Proteomes" id="UP000294829">
    <property type="component" value="Unassembled WGS sequence"/>
</dbReference>
<comment type="similarity">
    <text evidence="3 5">Belongs to the UDP-N-acetylglucosamine 2-epimerase family.</text>
</comment>
<evidence type="ECO:0000313" key="7">
    <source>
        <dbReference type="EMBL" id="TDK67054.1"/>
    </source>
</evidence>
<proteinExistence type="inferred from homology"/>
<dbReference type="SUPFAM" id="SSF53756">
    <property type="entry name" value="UDP-Glycosyltransferase/glycogen phosphorylase"/>
    <property type="match status" value="1"/>
</dbReference>